<evidence type="ECO:0000313" key="1">
    <source>
        <dbReference type="EMBL" id="KAJ8641681.1"/>
    </source>
</evidence>
<keyword evidence="2" id="KW-1185">Reference proteome</keyword>
<reference evidence="1 2" key="1">
    <citation type="journal article" date="2022" name="Hortic Res">
        <title>A haplotype resolved chromosomal level avocado genome allows analysis of novel avocado genes.</title>
        <authorList>
            <person name="Nath O."/>
            <person name="Fletcher S.J."/>
            <person name="Hayward A."/>
            <person name="Shaw L.M."/>
            <person name="Masouleh A.K."/>
            <person name="Furtado A."/>
            <person name="Henry R.J."/>
            <person name="Mitter N."/>
        </authorList>
    </citation>
    <scope>NUCLEOTIDE SEQUENCE [LARGE SCALE GENOMIC DNA]</scope>
    <source>
        <strain evidence="2">cv. Hass</strain>
    </source>
</reference>
<gene>
    <name evidence="1" type="ORF">MRB53_018375</name>
</gene>
<organism evidence="1 2">
    <name type="scientific">Persea americana</name>
    <name type="common">Avocado</name>
    <dbReference type="NCBI Taxonomy" id="3435"/>
    <lineage>
        <taxon>Eukaryota</taxon>
        <taxon>Viridiplantae</taxon>
        <taxon>Streptophyta</taxon>
        <taxon>Embryophyta</taxon>
        <taxon>Tracheophyta</taxon>
        <taxon>Spermatophyta</taxon>
        <taxon>Magnoliopsida</taxon>
        <taxon>Magnoliidae</taxon>
        <taxon>Laurales</taxon>
        <taxon>Lauraceae</taxon>
        <taxon>Persea</taxon>
    </lineage>
</organism>
<protein>
    <submittedName>
        <fullName evidence="1">Uncharacterized protein</fullName>
    </submittedName>
</protein>
<accession>A0ACC2M7A5</accession>
<name>A0ACC2M7A5_PERAE</name>
<proteinExistence type="predicted"/>
<dbReference type="Proteomes" id="UP001234297">
    <property type="component" value="Chromosome 5"/>
</dbReference>
<comment type="caution">
    <text evidence="1">The sequence shown here is derived from an EMBL/GenBank/DDBJ whole genome shotgun (WGS) entry which is preliminary data.</text>
</comment>
<sequence length="268" mass="28632">MAVTHADIEIHGRGRKLGSKAGTAVIVLCIFCGILGFVFSVFAECWKTKASWVRVASEGGKERLGCVYGRNGQVALLCGVGGFLTLAIGMIVQHSYMWAAVATEKQEGGPSIQLTIWDVDSSTGLLAKQAALLFLTSWVCFGVAEVLLVIGIAVESTHLKRWNDTRSRCIVARRGSFLAAGVFSLSTMFLATAFYFVVLKMKRVKEGEASIRREVVEAALFSNAGSATSNMVMVSPNSAQELLESEGGIEHPPAMGRVGIAVKASNPQ</sequence>
<evidence type="ECO:0000313" key="2">
    <source>
        <dbReference type="Proteomes" id="UP001234297"/>
    </source>
</evidence>
<dbReference type="EMBL" id="CM056813">
    <property type="protein sequence ID" value="KAJ8641681.1"/>
    <property type="molecule type" value="Genomic_DNA"/>
</dbReference>